<dbReference type="RefSeq" id="WP_153248845.1">
    <property type="nucleotide sequence ID" value="NZ_CP044205.1"/>
</dbReference>
<dbReference type="InterPro" id="IPR036291">
    <property type="entry name" value="NAD(P)-bd_dom_sf"/>
</dbReference>
<evidence type="ECO:0000313" key="6">
    <source>
        <dbReference type="Proteomes" id="UP000325755"/>
    </source>
</evidence>
<dbReference type="PROSITE" id="PS51202">
    <property type="entry name" value="RCK_C"/>
    <property type="match status" value="1"/>
</dbReference>
<feature type="transmembrane region" description="Helical" evidence="2">
    <location>
        <begin position="76"/>
        <end position="97"/>
    </location>
</feature>
<feature type="transmembrane region" description="Helical" evidence="2">
    <location>
        <begin position="52"/>
        <end position="70"/>
    </location>
</feature>
<dbReference type="InterPro" id="IPR013099">
    <property type="entry name" value="K_chnl_dom"/>
</dbReference>
<evidence type="ECO:0000256" key="1">
    <source>
        <dbReference type="ARBA" id="ARBA00004651"/>
    </source>
</evidence>
<dbReference type="AlphaFoldDB" id="A0A5Q0BG90"/>
<keyword evidence="6" id="KW-1185">Reference proteome</keyword>
<dbReference type="InParanoid" id="A0A5Q0BG90"/>
<keyword evidence="2" id="KW-0812">Transmembrane</keyword>
<evidence type="ECO:0000259" key="3">
    <source>
        <dbReference type="PROSITE" id="PS51201"/>
    </source>
</evidence>
<dbReference type="GO" id="GO:0006813">
    <property type="term" value="P:potassium ion transport"/>
    <property type="evidence" value="ECO:0007669"/>
    <property type="project" value="InterPro"/>
</dbReference>
<feature type="transmembrane region" description="Helical" evidence="2">
    <location>
        <begin position="20"/>
        <end position="40"/>
    </location>
</feature>
<dbReference type="SUPFAM" id="SSF116726">
    <property type="entry name" value="TrkA C-terminal domain-like"/>
    <property type="match status" value="1"/>
</dbReference>
<dbReference type="InterPro" id="IPR006037">
    <property type="entry name" value="RCK_C"/>
</dbReference>
<evidence type="ECO:0000259" key="4">
    <source>
        <dbReference type="PROSITE" id="PS51202"/>
    </source>
</evidence>
<dbReference type="Pfam" id="PF02080">
    <property type="entry name" value="TrkA_C"/>
    <property type="match status" value="1"/>
</dbReference>
<evidence type="ECO:0000313" key="5">
    <source>
        <dbReference type="EMBL" id="QFY42853.1"/>
    </source>
</evidence>
<comment type="subcellular location">
    <subcellularLocation>
        <location evidence="1">Cell membrane</location>
        <topology evidence="1">Multi-pass membrane protein</topology>
    </subcellularLocation>
</comment>
<feature type="domain" description="RCK N-terminal" evidence="3">
    <location>
        <begin position="122"/>
        <end position="238"/>
    </location>
</feature>
<dbReference type="KEGG" id="mmob:F6R98_09705"/>
<keyword evidence="5" id="KW-0407">Ion channel</keyword>
<organism evidence="5 6">
    <name type="scientific">Candidatus Methylospira mobilis</name>
    <dbReference type="NCBI Taxonomy" id="1808979"/>
    <lineage>
        <taxon>Bacteria</taxon>
        <taxon>Pseudomonadati</taxon>
        <taxon>Pseudomonadota</taxon>
        <taxon>Gammaproteobacteria</taxon>
        <taxon>Methylococcales</taxon>
        <taxon>Methylococcaceae</taxon>
        <taxon>Candidatus Methylospira</taxon>
    </lineage>
</organism>
<protein>
    <submittedName>
        <fullName evidence="5">Potassium channel protein</fullName>
    </submittedName>
</protein>
<name>A0A5Q0BG90_9GAMM</name>
<dbReference type="InterPro" id="IPR003148">
    <property type="entry name" value="RCK_N"/>
</dbReference>
<keyword evidence="5" id="KW-0813">Transport</keyword>
<dbReference type="SUPFAM" id="SSF81324">
    <property type="entry name" value="Voltage-gated potassium channels"/>
    <property type="match status" value="1"/>
</dbReference>
<dbReference type="GO" id="GO:0008324">
    <property type="term" value="F:monoatomic cation transmembrane transporter activity"/>
    <property type="evidence" value="ECO:0007669"/>
    <property type="project" value="InterPro"/>
</dbReference>
<dbReference type="SUPFAM" id="SSF51735">
    <property type="entry name" value="NAD(P)-binding Rossmann-fold domains"/>
    <property type="match status" value="1"/>
</dbReference>
<dbReference type="Pfam" id="PF02254">
    <property type="entry name" value="TrkA_N"/>
    <property type="match status" value="1"/>
</dbReference>
<dbReference type="GO" id="GO:0005886">
    <property type="term" value="C:plasma membrane"/>
    <property type="evidence" value="ECO:0007669"/>
    <property type="project" value="UniProtKB-SubCell"/>
</dbReference>
<dbReference type="Proteomes" id="UP000325755">
    <property type="component" value="Chromosome"/>
</dbReference>
<dbReference type="PROSITE" id="PS51201">
    <property type="entry name" value="RCK_N"/>
    <property type="match status" value="1"/>
</dbReference>
<dbReference type="Gene3D" id="3.40.50.720">
    <property type="entry name" value="NAD(P)-binding Rossmann-like Domain"/>
    <property type="match status" value="1"/>
</dbReference>
<sequence>MKPLSGRLFESSRYQRAKLLIPLALVVMVTVVGTLGYKWLGKTQGASWLDSLFMTITTISTIGYGEIIALDASGKIFTIFIALTGIGSLFYSFTVIIENLLSSRLIDPWGERRMQHEIKKLKDHIIIAGLGRVGRQAAMELHEAKMPFVVVDSNSESLQLASQQGYLLIAGDATHDSVLEMAGVSSARGLIATTGDDASNLYIVLSARALNPKLYIVSRALDEFSIPKIIRAGADRAISPYAIGGRRLAHLILSPACVDFFDNVMKKGEEKFSLESITVGAASPLRGKCISSLTLLRETGANVLVLVRENEVIPNPDSSTVVQVGDQLLALGTVEQLDRLENLLAG</sequence>
<accession>A0A5Q0BG90</accession>
<gene>
    <name evidence="5" type="ORF">F6R98_09705</name>
</gene>
<keyword evidence="5" id="KW-0406">Ion transport</keyword>
<dbReference type="EMBL" id="CP044205">
    <property type="protein sequence ID" value="QFY42853.1"/>
    <property type="molecule type" value="Genomic_DNA"/>
</dbReference>
<dbReference type="Gene3D" id="1.10.287.70">
    <property type="match status" value="1"/>
</dbReference>
<evidence type="ECO:0000256" key="2">
    <source>
        <dbReference type="SAM" id="Phobius"/>
    </source>
</evidence>
<reference evidence="5 6" key="1">
    <citation type="submission" date="2019-09" db="EMBL/GenBank/DDBJ databases">
        <title>Ecophysiology of the spiral-shaped methanotroph Methylospira mobilis as revealed by the complete genome sequence.</title>
        <authorList>
            <person name="Oshkin I.Y."/>
            <person name="Dedysh S.N."/>
            <person name="Miroshnikov K."/>
            <person name="Danilova O.V."/>
            <person name="Hakobyan A."/>
            <person name="Liesack W."/>
        </authorList>
    </citation>
    <scope>NUCLEOTIDE SEQUENCE [LARGE SCALE GENOMIC DNA]</scope>
    <source>
        <strain evidence="5 6">Shm1</strain>
    </source>
</reference>
<dbReference type="PANTHER" id="PTHR43833:SF9">
    <property type="entry name" value="POTASSIUM CHANNEL PROTEIN YUGO-RELATED"/>
    <property type="match status" value="1"/>
</dbReference>
<dbReference type="Gene3D" id="3.30.70.1450">
    <property type="entry name" value="Regulator of K+ conductance, C-terminal domain"/>
    <property type="match status" value="1"/>
</dbReference>
<keyword evidence="2" id="KW-1133">Transmembrane helix</keyword>
<proteinExistence type="predicted"/>
<dbReference type="PANTHER" id="PTHR43833">
    <property type="entry name" value="POTASSIUM CHANNEL PROTEIN 2-RELATED-RELATED"/>
    <property type="match status" value="1"/>
</dbReference>
<dbReference type="Pfam" id="PF07885">
    <property type="entry name" value="Ion_trans_2"/>
    <property type="match status" value="1"/>
</dbReference>
<feature type="domain" description="RCK C-terminal" evidence="4">
    <location>
        <begin position="262"/>
        <end position="346"/>
    </location>
</feature>
<dbReference type="InterPro" id="IPR036721">
    <property type="entry name" value="RCK_C_sf"/>
</dbReference>
<keyword evidence="2" id="KW-0472">Membrane</keyword>
<dbReference type="OrthoDB" id="9781411at2"/>
<dbReference type="InterPro" id="IPR050721">
    <property type="entry name" value="Trk_Ktr_HKT_K-transport"/>
</dbReference>